<gene>
    <name evidence="2" type="ORF">EVG20_g11613</name>
</gene>
<feature type="compositionally biased region" description="Basic residues" evidence="1">
    <location>
        <begin position="1"/>
        <end position="13"/>
    </location>
</feature>
<keyword evidence="3" id="KW-1185">Reference proteome</keyword>
<accession>A0A4Y9XP23</accession>
<dbReference type="Proteomes" id="UP000298327">
    <property type="component" value="Unassembled WGS sequence"/>
</dbReference>
<feature type="region of interest" description="Disordered" evidence="1">
    <location>
        <begin position="1"/>
        <end position="217"/>
    </location>
</feature>
<organism evidence="2 3">
    <name type="scientific">Dentipellis fragilis</name>
    <dbReference type="NCBI Taxonomy" id="205917"/>
    <lineage>
        <taxon>Eukaryota</taxon>
        <taxon>Fungi</taxon>
        <taxon>Dikarya</taxon>
        <taxon>Basidiomycota</taxon>
        <taxon>Agaricomycotina</taxon>
        <taxon>Agaricomycetes</taxon>
        <taxon>Russulales</taxon>
        <taxon>Hericiaceae</taxon>
        <taxon>Dentipellis</taxon>
    </lineage>
</organism>
<protein>
    <submittedName>
        <fullName evidence="2">Uncharacterized protein</fullName>
    </submittedName>
</protein>
<proteinExistence type="predicted"/>
<sequence>MRRTSARITQRARVKTEDAPAGDSPPLGATGKKAAKSPVKREKAIATASRSAKENVPSLRRVPKAVKKEAVELEDPGTTSIQGHSSIVTKQEPDFQAFGSQSQGTKRARGSDVRLHVELEPKEENMDVEVPSADDGSEFGGTGETESDEADDEEQQPSRKRQKASATQSASKKAAISRKGKEPKKPKQKKLSAAERTAQELGLPPKPPVTDESSWRATQVPLDHKVSFSYASL</sequence>
<evidence type="ECO:0000313" key="2">
    <source>
        <dbReference type="EMBL" id="TFY50279.1"/>
    </source>
</evidence>
<evidence type="ECO:0000313" key="3">
    <source>
        <dbReference type="Proteomes" id="UP000298327"/>
    </source>
</evidence>
<evidence type="ECO:0000256" key="1">
    <source>
        <dbReference type="SAM" id="MobiDB-lite"/>
    </source>
</evidence>
<feature type="compositionally biased region" description="Polar residues" evidence="1">
    <location>
        <begin position="77"/>
        <end position="89"/>
    </location>
</feature>
<feature type="compositionally biased region" description="Acidic residues" evidence="1">
    <location>
        <begin position="145"/>
        <end position="155"/>
    </location>
</feature>
<dbReference type="EMBL" id="SEOQ01001906">
    <property type="protein sequence ID" value="TFY50279.1"/>
    <property type="molecule type" value="Genomic_DNA"/>
</dbReference>
<dbReference type="AlphaFoldDB" id="A0A4Y9XP23"/>
<name>A0A4Y9XP23_9AGAM</name>
<reference evidence="2 3" key="1">
    <citation type="submission" date="2019-02" db="EMBL/GenBank/DDBJ databases">
        <title>Genome sequencing of the rare red list fungi Dentipellis fragilis.</title>
        <authorList>
            <person name="Buettner E."/>
            <person name="Kellner H."/>
        </authorList>
    </citation>
    <scope>NUCLEOTIDE SEQUENCE [LARGE SCALE GENOMIC DNA]</scope>
    <source>
        <strain evidence="2 3">DSM 105465</strain>
    </source>
</reference>
<comment type="caution">
    <text evidence="2">The sequence shown here is derived from an EMBL/GenBank/DDBJ whole genome shotgun (WGS) entry which is preliminary data.</text>
</comment>
<feature type="compositionally biased region" description="Basic and acidic residues" evidence="1">
    <location>
        <begin position="109"/>
        <end position="125"/>
    </location>
</feature>
<feature type="compositionally biased region" description="Low complexity" evidence="1">
    <location>
        <begin position="164"/>
        <end position="174"/>
    </location>
</feature>